<keyword evidence="3" id="KW-0804">Transcription</keyword>
<dbReference type="InterPro" id="IPR001647">
    <property type="entry name" value="HTH_TetR"/>
</dbReference>
<dbReference type="InterPro" id="IPR036271">
    <property type="entry name" value="Tet_transcr_reg_TetR-rel_C_sf"/>
</dbReference>
<dbReference type="Proteomes" id="UP001596380">
    <property type="component" value="Unassembled WGS sequence"/>
</dbReference>
<dbReference type="PANTHER" id="PTHR47506:SF1">
    <property type="entry name" value="HTH-TYPE TRANSCRIPTIONAL REGULATOR YJDC"/>
    <property type="match status" value="1"/>
</dbReference>
<dbReference type="SUPFAM" id="SSF48498">
    <property type="entry name" value="Tetracyclin repressor-like, C-terminal domain"/>
    <property type="match status" value="1"/>
</dbReference>
<keyword evidence="7" id="KW-1185">Reference proteome</keyword>
<gene>
    <name evidence="6" type="ORF">ACFQKB_24280</name>
</gene>
<evidence type="ECO:0000256" key="1">
    <source>
        <dbReference type="ARBA" id="ARBA00023015"/>
    </source>
</evidence>
<dbReference type="InterPro" id="IPR009057">
    <property type="entry name" value="Homeodomain-like_sf"/>
</dbReference>
<dbReference type="PRINTS" id="PR00455">
    <property type="entry name" value="HTHTETR"/>
</dbReference>
<name>A0ABW2CQC1_9ACTN</name>
<dbReference type="RefSeq" id="WP_378045347.1">
    <property type="nucleotide sequence ID" value="NZ_JBHSXE010000001.1"/>
</dbReference>
<comment type="caution">
    <text evidence="6">The sequence shown here is derived from an EMBL/GenBank/DDBJ whole genome shotgun (WGS) entry which is preliminary data.</text>
</comment>
<dbReference type="PROSITE" id="PS50977">
    <property type="entry name" value="HTH_TETR_2"/>
    <property type="match status" value="1"/>
</dbReference>
<feature type="DNA-binding region" description="H-T-H motif" evidence="4">
    <location>
        <begin position="26"/>
        <end position="45"/>
    </location>
</feature>
<accession>A0ABW2CQC1</accession>
<protein>
    <submittedName>
        <fullName evidence="6">TetR/AcrR family transcriptional regulator</fullName>
    </submittedName>
</protein>
<evidence type="ECO:0000256" key="4">
    <source>
        <dbReference type="PROSITE-ProRule" id="PRU00335"/>
    </source>
</evidence>
<dbReference type="PANTHER" id="PTHR47506">
    <property type="entry name" value="TRANSCRIPTIONAL REGULATORY PROTEIN"/>
    <property type="match status" value="1"/>
</dbReference>
<feature type="domain" description="HTH tetR-type" evidence="5">
    <location>
        <begin position="3"/>
        <end position="63"/>
    </location>
</feature>
<dbReference type="EMBL" id="JBHSXS010000015">
    <property type="protein sequence ID" value="MFC6882894.1"/>
    <property type="molecule type" value="Genomic_DNA"/>
</dbReference>
<evidence type="ECO:0000313" key="7">
    <source>
        <dbReference type="Proteomes" id="UP001596380"/>
    </source>
</evidence>
<dbReference type="Pfam" id="PF00440">
    <property type="entry name" value="TetR_N"/>
    <property type="match status" value="1"/>
</dbReference>
<organism evidence="6 7">
    <name type="scientific">Actinomadura yumaensis</name>
    <dbReference type="NCBI Taxonomy" id="111807"/>
    <lineage>
        <taxon>Bacteria</taxon>
        <taxon>Bacillati</taxon>
        <taxon>Actinomycetota</taxon>
        <taxon>Actinomycetes</taxon>
        <taxon>Streptosporangiales</taxon>
        <taxon>Thermomonosporaceae</taxon>
        <taxon>Actinomadura</taxon>
    </lineage>
</organism>
<dbReference type="SUPFAM" id="SSF46689">
    <property type="entry name" value="Homeodomain-like"/>
    <property type="match status" value="1"/>
</dbReference>
<reference evidence="7" key="1">
    <citation type="journal article" date="2019" name="Int. J. Syst. Evol. Microbiol.">
        <title>The Global Catalogue of Microorganisms (GCM) 10K type strain sequencing project: providing services to taxonomists for standard genome sequencing and annotation.</title>
        <authorList>
            <consortium name="The Broad Institute Genomics Platform"/>
            <consortium name="The Broad Institute Genome Sequencing Center for Infectious Disease"/>
            <person name="Wu L."/>
            <person name="Ma J."/>
        </authorList>
    </citation>
    <scope>NUCLEOTIDE SEQUENCE [LARGE SCALE GENOMIC DNA]</scope>
    <source>
        <strain evidence="7">JCM 3369</strain>
    </source>
</reference>
<sequence>MATRARDRLVETAGRLFYTEGIRAVGVERLLTDSGVGRASFYRHFAGKDDLVATVLRQRDVKWRQNLEKSVAEHGGGPLAVFDALGAMHENGDCHGCSFNNAVAETAGTDDVVRRLAVAHKNAVADYIKGLLAGAGYSARLGEDGMDELAWRFVLLVDGASMASVRDGSSAPARRARAMAEILLNAAESGETERSG</sequence>
<evidence type="ECO:0000256" key="2">
    <source>
        <dbReference type="ARBA" id="ARBA00023125"/>
    </source>
</evidence>
<dbReference type="Gene3D" id="1.10.357.10">
    <property type="entry name" value="Tetracycline Repressor, domain 2"/>
    <property type="match status" value="1"/>
</dbReference>
<evidence type="ECO:0000259" key="5">
    <source>
        <dbReference type="PROSITE" id="PS50977"/>
    </source>
</evidence>
<keyword evidence="2 4" id="KW-0238">DNA-binding</keyword>
<evidence type="ECO:0000256" key="3">
    <source>
        <dbReference type="ARBA" id="ARBA00023163"/>
    </source>
</evidence>
<evidence type="ECO:0000313" key="6">
    <source>
        <dbReference type="EMBL" id="MFC6882894.1"/>
    </source>
</evidence>
<proteinExistence type="predicted"/>
<keyword evidence="1" id="KW-0805">Transcription regulation</keyword>